<dbReference type="Ensembl" id="ENSCHIT00000041438.1">
    <property type="protein sequence ID" value="ENSCHIP00000033559.1"/>
    <property type="gene ID" value="ENSCHIG00000027076.1"/>
</dbReference>
<reference evidence="1" key="2">
    <citation type="submission" date="2025-05" db="UniProtKB">
        <authorList>
            <consortium name="Ensembl"/>
        </authorList>
    </citation>
    <scope>IDENTIFICATION</scope>
</reference>
<dbReference type="Bgee" id="ENSCHIG00000027076">
    <property type="expression patterns" value="Expressed in fallopian tube and 3 other cell types or tissues"/>
</dbReference>
<dbReference type="KEGG" id="chx:102176845"/>
<dbReference type="OrthoDB" id="9905507at2759"/>
<dbReference type="EMBL" id="LWLT01000004">
    <property type="status" value="NOT_ANNOTATED_CDS"/>
    <property type="molecule type" value="Genomic_DNA"/>
</dbReference>
<dbReference type="Ensembl" id="ENSCHIT00000041441.1">
    <property type="protein sequence ID" value="ENSCHIP00000033562.1"/>
    <property type="gene ID" value="ENSCHIG00000027076.1"/>
</dbReference>
<sequence length="442" mass="50967">MAERVLEKLDILDEQAKTLLATRAKKDCLQSQVKRKISVIPLTFDFQLELEKDIATSISKTNSKITKDRSYGTKKPKRYISFKNMPEPKKSDFQNSSLRPSFLPTNIKTQEIKSIEPAEEYLKSRSIRSFHYLKDIPETEYAKPFQELYSQHRHQRRRILCSTVFSSVPSNQSNAYKKEEDSNYRIKSSSDFNDFSTKENESIRNDQLNEYSVRHKSLLPLCFEDELIKPDAKIINVSLVKTVTSHTGKNDTNPIIFHEAGYVQMLLLTKNRLPPHSMENGNGSPYERSNVVLERNCEMLKSVAKDQSITPSKTQRTLPTTQKKDIPAISLEVSHRVVDDKLRKKTRKQTFENIPWDKLCNFSQTFSSLTKKFVGFLDKTVIQEMSAKTGKFEKMFSTVKPMSEFSASPVKYYSKPSRNILKVHKINNVTPLDDLLNLSGKK</sequence>
<dbReference type="GeneTree" id="ENSGT00390000010146"/>
<keyword evidence="2" id="KW-1185">Reference proteome</keyword>
<name>A0A452GAW3_CAPHI</name>
<dbReference type="PANTHER" id="PTHR36873:SF1">
    <property type="entry name" value="HYPOTHETICAL GENE SUPPORTED BY BC079057"/>
    <property type="match status" value="1"/>
</dbReference>
<evidence type="ECO:0000313" key="2">
    <source>
        <dbReference type="Proteomes" id="UP000291000"/>
    </source>
</evidence>
<gene>
    <name evidence="1" type="primary">C1orf141</name>
</gene>
<dbReference type="PANTHER" id="PTHR36873">
    <property type="entry name" value="HYPOTHETICAL GENE SUPPORTED BY BC079057"/>
    <property type="match status" value="1"/>
</dbReference>
<dbReference type="AlphaFoldDB" id="A0A452GAW3"/>
<accession>A0A452GAW3</accession>
<dbReference type="OMA" id="HPMENRN"/>
<reference evidence="1 2" key="1">
    <citation type="submission" date="2016-04" db="EMBL/GenBank/DDBJ databases">
        <title>Polished mammalian reference genomes with single-molecule sequencing and chromosome conformation capture applied to the Capra hircus genome.</title>
        <authorList>
            <person name="Bickhart D.M."/>
            <person name="Koren S."/>
            <person name="Rosen B."/>
            <person name="Hastie A."/>
            <person name="Liachko I."/>
            <person name="Sullivan S.T."/>
            <person name="Burton J."/>
            <person name="Sayre B.L."/>
            <person name="Huson H.J."/>
            <person name="Lee J."/>
            <person name="Lam E."/>
            <person name="Kelley C.M."/>
            <person name="Hutchison J.L."/>
            <person name="Zhou Y."/>
            <person name="Sun J."/>
            <person name="Crisa A."/>
            <person name="Schwartz J.C."/>
            <person name="Hammond J.A."/>
            <person name="Schroeder S.G."/>
            <person name="Liu G.E."/>
            <person name="Dunham M."/>
            <person name="Shendure J."/>
            <person name="Sonstegard T.S."/>
            <person name="Phillippy A.M."/>
            <person name="Van Tassell C.P."/>
            <person name="Smith T.P."/>
        </authorList>
    </citation>
    <scope>NUCLEOTIDE SEQUENCE [LARGE SCALE GENOMIC DNA]</scope>
</reference>
<proteinExistence type="predicted"/>
<protein>
    <submittedName>
        <fullName evidence="1">Chromosome 1 open reading frame 141</fullName>
    </submittedName>
</protein>
<dbReference type="Ensembl" id="ENSCHIT00000041436.1">
    <property type="protein sequence ID" value="ENSCHIP00000033557.1"/>
    <property type="gene ID" value="ENSCHIG00000027076.1"/>
</dbReference>
<dbReference type="STRING" id="9925.ENSCHIP00000033557"/>
<organism evidence="1 2">
    <name type="scientific">Capra hircus</name>
    <name type="common">Goat</name>
    <dbReference type="NCBI Taxonomy" id="9925"/>
    <lineage>
        <taxon>Eukaryota</taxon>
        <taxon>Metazoa</taxon>
        <taxon>Chordata</taxon>
        <taxon>Craniata</taxon>
        <taxon>Vertebrata</taxon>
        <taxon>Euteleostomi</taxon>
        <taxon>Mammalia</taxon>
        <taxon>Eutheria</taxon>
        <taxon>Laurasiatheria</taxon>
        <taxon>Artiodactyla</taxon>
        <taxon>Ruminantia</taxon>
        <taxon>Pecora</taxon>
        <taxon>Bovidae</taxon>
        <taxon>Caprinae</taxon>
        <taxon>Capra</taxon>
    </lineage>
</organism>
<dbReference type="Pfam" id="PF15078">
    <property type="entry name" value="DUF4545"/>
    <property type="match status" value="1"/>
</dbReference>
<dbReference type="Proteomes" id="UP000291000">
    <property type="component" value="Chromosome 3"/>
</dbReference>
<dbReference type="InterPro" id="IPR027847">
    <property type="entry name" value="DUF4545"/>
</dbReference>
<evidence type="ECO:0000313" key="1">
    <source>
        <dbReference type="Ensembl" id="ENSCHIP00000033557.1"/>
    </source>
</evidence>